<gene>
    <name evidence="2" type="ORF">GL50581_857</name>
</gene>
<organism evidence="2 3">
    <name type="scientific">Giardia intestinalis (strain ATCC 50581 / GS clone H7)</name>
    <name type="common">Giardia lamblia</name>
    <dbReference type="NCBI Taxonomy" id="598745"/>
    <lineage>
        <taxon>Eukaryota</taxon>
        <taxon>Metamonada</taxon>
        <taxon>Diplomonadida</taxon>
        <taxon>Hexamitidae</taxon>
        <taxon>Giardiinae</taxon>
        <taxon>Giardia</taxon>
    </lineage>
</organism>
<reference evidence="2 3" key="1">
    <citation type="journal article" date="2009" name="PLoS Pathog.">
        <title>Draft genome sequencing of giardia intestinalis assemblage B isolate GS: is human giardiasis caused by two different species?</title>
        <authorList>
            <person name="Franzen O."/>
            <person name="Jerlstrom-Hultqvist J."/>
            <person name="Castro E."/>
            <person name="Sherwood E."/>
            <person name="Ankarklev J."/>
            <person name="Reiner D.S."/>
            <person name="Palm D."/>
            <person name="Andersson J.O."/>
            <person name="Andersson B."/>
            <person name="Svard S.G."/>
        </authorList>
    </citation>
    <scope>NUCLEOTIDE SEQUENCE [LARGE SCALE GENOMIC DNA]</scope>
    <source>
        <strain evidence="3">ATCC 50581 / GS clone H7</strain>
    </source>
</reference>
<sequence length="184" mass="20540">MICCKSRKDELAEECTSGTMNCSAIAVADASTTLETTAHGSTSLPHSRQPARDSSGEEIVITPVRILQLRSFMCRDRSSSSSISLHEGANSFRLDSCDSSRHMTHRRRKRKHKKDEESQKDAKIEDIIQLCKSTFETVEGQSSTVLLEEQRVRDPVNEDRKGTHIPRKLLNDPLTPISSSRLSA</sequence>
<evidence type="ECO:0000313" key="2">
    <source>
        <dbReference type="EMBL" id="EET01871.1"/>
    </source>
</evidence>
<feature type="region of interest" description="Disordered" evidence="1">
    <location>
        <begin position="94"/>
        <end position="121"/>
    </location>
</feature>
<evidence type="ECO:0000256" key="1">
    <source>
        <dbReference type="SAM" id="MobiDB-lite"/>
    </source>
</evidence>
<dbReference type="AlphaFoldDB" id="C6LQ35"/>
<dbReference type="OrthoDB" id="10257541at2759"/>
<feature type="compositionally biased region" description="Polar residues" evidence="1">
    <location>
        <begin position="36"/>
        <end position="46"/>
    </location>
</feature>
<name>C6LQ35_GIAIB</name>
<proteinExistence type="predicted"/>
<feature type="region of interest" description="Disordered" evidence="1">
    <location>
        <begin position="149"/>
        <end position="184"/>
    </location>
</feature>
<feature type="region of interest" description="Disordered" evidence="1">
    <location>
        <begin position="36"/>
        <end position="55"/>
    </location>
</feature>
<feature type="compositionally biased region" description="Basic residues" evidence="1">
    <location>
        <begin position="102"/>
        <end position="113"/>
    </location>
</feature>
<evidence type="ECO:0000313" key="3">
    <source>
        <dbReference type="Proteomes" id="UP000002488"/>
    </source>
</evidence>
<accession>C6LQ35</accession>
<dbReference type="EMBL" id="ACGJ01001044">
    <property type="protein sequence ID" value="EET01871.1"/>
    <property type="molecule type" value="Genomic_DNA"/>
</dbReference>
<comment type="caution">
    <text evidence="2">The sequence shown here is derived from an EMBL/GenBank/DDBJ whole genome shotgun (WGS) entry which is preliminary data.</text>
</comment>
<feature type="compositionally biased region" description="Basic and acidic residues" evidence="1">
    <location>
        <begin position="149"/>
        <end position="162"/>
    </location>
</feature>
<dbReference type="OMA" id="MNCSAIA"/>
<protein>
    <submittedName>
        <fullName evidence="2">Uncharacterized protein</fullName>
    </submittedName>
</protein>
<dbReference type="VEuPathDB" id="GiardiaDB:GL50581_857"/>
<dbReference type="Proteomes" id="UP000002488">
    <property type="component" value="Unassembled WGS sequence"/>
</dbReference>